<keyword evidence="1" id="KW-0479">Metal-binding</keyword>
<dbReference type="EMBL" id="VOGC01000002">
    <property type="protein sequence ID" value="MQN00994.1"/>
    <property type="molecule type" value="Genomic_DNA"/>
</dbReference>
<keyword evidence="6" id="KW-1185">Reference proteome</keyword>
<accession>A0A6N7IXE0</accession>
<evidence type="ECO:0000259" key="4">
    <source>
        <dbReference type="PROSITE" id="PS51379"/>
    </source>
</evidence>
<evidence type="ECO:0000256" key="3">
    <source>
        <dbReference type="ARBA" id="ARBA00023014"/>
    </source>
</evidence>
<dbReference type="SUPFAM" id="SSF54862">
    <property type="entry name" value="4Fe-4S ferredoxins"/>
    <property type="match status" value="1"/>
</dbReference>
<evidence type="ECO:0000313" key="5">
    <source>
        <dbReference type="EMBL" id="MQN00994.1"/>
    </source>
</evidence>
<gene>
    <name evidence="5" type="ORF">FRC54_03235</name>
</gene>
<dbReference type="GO" id="GO:0046872">
    <property type="term" value="F:metal ion binding"/>
    <property type="evidence" value="ECO:0007669"/>
    <property type="project" value="UniProtKB-KW"/>
</dbReference>
<dbReference type="PROSITE" id="PS51379">
    <property type="entry name" value="4FE4S_FER_2"/>
    <property type="match status" value="1"/>
</dbReference>
<proteinExistence type="predicted"/>
<dbReference type="Proteomes" id="UP000460257">
    <property type="component" value="Unassembled WGS sequence"/>
</dbReference>
<dbReference type="InterPro" id="IPR017900">
    <property type="entry name" value="4Fe4S_Fe_S_CS"/>
</dbReference>
<feature type="domain" description="4Fe-4S ferredoxin-type" evidence="4">
    <location>
        <begin position="62"/>
        <end position="91"/>
    </location>
</feature>
<comment type="caution">
    <text evidence="5">The sequence shown here is derived from an EMBL/GenBank/DDBJ whole genome shotgun (WGS) entry which is preliminary data.</text>
</comment>
<dbReference type="AlphaFoldDB" id="A0A6N7IXE0"/>
<keyword evidence="2" id="KW-0408">Iron</keyword>
<dbReference type="Pfam" id="PF00037">
    <property type="entry name" value="Fer4"/>
    <property type="match status" value="1"/>
</dbReference>
<dbReference type="InterPro" id="IPR017896">
    <property type="entry name" value="4Fe4S_Fe-S-bd"/>
</dbReference>
<sequence length="167" mass="18358">MSYIKTGYLEYSELESLQTLPDEKRYQEGPVAVIECVQNIPCNPCEASCKFGAIHIGSPITNLPTIDTRKCIGCGNCIAKCPGMAIFVVNKTKGRGIASVSFPYEYYPVPKVGDKCHAVDRKGEYICDGTVSKVVNPASYDHTPVVTIDIPIEYANEVRSIERGYQP</sequence>
<reference evidence="5" key="1">
    <citation type="journal article" date="2020" name="Appl. Environ. Microbiol.">
        <title>Medium-Chain Fatty Acid Synthesis by 'Candidatus Weimeria bifida' gen. nov., sp. nov., and 'Candidatus Pseudoramibacter fermentans' sp. nov.</title>
        <authorList>
            <person name="Scarborough M.J."/>
            <person name="Myers K.S."/>
            <person name="Donohue T.J."/>
            <person name="Noguera D.R."/>
        </authorList>
    </citation>
    <scope>NUCLEOTIDE SEQUENCE</scope>
    <source>
        <strain evidence="5">LCO1.1</strain>
    </source>
</reference>
<protein>
    <submittedName>
        <fullName evidence="5">4Fe-4S ferredoxin</fullName>
    </submittedName>
</protein>
<organism evidence="5 6">
    <name type="scientific">Candidatus Weimeria bifida</name>
    <dbReference type="NCBI Taxonomy" id="2599074"/>
    <lineage>
        <taxon>Bacteria</taxon>
        <taxon>Bacillati</taxon>
        <taxon>Bacillota</taxon>
        <taxon>Clostridia</taxon>
        <taxon>Lachnospirales</taxon>
        <taxon>Lachnospiraceae</taxon>
        <taxon>Candidatus Weimeria</taxon>
    </lineage>
</organism>
<evidence type="ECO:0000256" key="1">
    <source>
        <dbReference type="ARBA" id="ARBA00022723"/>
    </source>
</evidence>
<evidence type="ECO:0000256" key="2">
    <source>
        <dbReference type="ARBA" id="ARBA00023004"/>
    </source>
</evidence>
<name>A0A6N7IXE0_9FIRM</name>
<keyword evidence="3" id="KW-0411">Iron-sulfur</keyword>
<dbReference type="Gene3D" id="3.30.70.20">
    <property type="match status" value="1"/>
</dbReference>
<dbReference type="GO" id="GO:0051536">
    <property type="term" value="F:iron-sulfur cluster binding"/>
    <property type="evidence" value="ECO:0007669"/>
    <property type="project" value="UniProtKB-KW"/>
</dbReference>
<dbReference type="PROSITE" id="PS00198">
    <property type="entry name" value="4FE4S_FER_1"/>
    <property type="match status" value="1"/>
</dbReference>
<evidence type="ECO:0000313" key="6">
    <source>
        <dbReference type="Proteomes" id="UP000460257"/>
    </source>
</evidence>